<dbReference type="SUPFAM" id="SSF56219">
    <property type="entry name" value="DNase I-like"/>
    <property type="match status" value="1"/>
</dbReference>
<dbReference type="Proteomes" id="UP001162162">
    <property type="component" value="Unassembled WGS sequence"/>
</dbReference>
<dbReference type="PANTHER" id="PTHR33273:SF4">
    <property type="entry name" value="ENDONUCLEASE_EXONUCLEASE_PHOSPHATASE DOMAIN-CONTAINING PROTEIN"/>
    <property type="match status" value="1"/>
</dbReference>
<name>A0AAV8YRB5_9CUCU</name>
<protein>
    <recommendedName>
        <fullName evidence="1">Endonuclease/exonuclease/phosphatase domain-containing protein</fullName>
    </recommendedName>
</protein>
<organism evidence="2 3">
    <name type="scientific">Aromia moschata</name>
    <dbReference type="NCBI Taxonomy" id="1265417"/>
    <lineage>
        <taxon>Eukaryota</taxon>
        <taxon>Metazoa</taxon>
        <taxon>Ecdysozoa</taxon>
        <taxon>Arthropoda</taxon>
        <taxon>Hexapoda</taxon>
        <taxon>Insecta</taxon>
        <taxon>Pterygota</taxon>
        <taxon>Neoptera</taxon>
        <taxon>Endopterygota</taxon>
        <taxon>Coleoptera</taxon>
        <taxon>Polyphaga</taxon>
        <taxon>Cucujiformia</taxon>
        <taxon>Chrysomeloidea</taxon>
        <taxon>Cerambycidae</taxon>
        <taxon>Cerambycinae</taxon>
        <taxon>Callichromatini</taxon>
        <taxon>Aromia</taxon>
    </lineage>
</organism>
<keyword evidence="3" id="KW-1185">Reference proteome</keyword>
<dbReference type="CDD" id="cd09077">
    <property type="entry name" value="R1-I-EN"/>
    <property type="match status" value="1"/>
</dbReference>
<dbReference type="Gene3D" id="3.60.10.10">
    <property type="entry name" value="Endonuclease/exonuclease/phosphatase"/>
    <property type="match status" value="1"/>
</dbReference>
<dbReference type="Pfam" id="PF14529">
    <property type="entry name" value="Exo_endo_phos_2"/>
    <property type="match status" value="1"/>
</dbReference>
<comment type="caution">
    <text evidence="2">The sequence shown here is derived from an EMBL/GenBank/DDBJ whole genome shotgun (WGS) entry which is preliminary data.</text>
</comment>
<dbReference type="InterPro" id="IPR005135">
    <property type="entry name" value="Endo/exonuclease/phosphatase"/>
</dbReference>
<proteinExistence type="predicted"/>
<evidence type="ECO:0000313" key="3">
    <source>
        <dbReference type="Proteomes" id="UP001162162"/>
    </source>
</evidence>
<sequence>MSEPNKNLAKDKRGQWFVDKNEDAAIMVTNMELVVEGSGGGKGFVWIELKEVIVVSYYFSPNKMITKFEQDLGELGENMRLVGIGTRKEAIIAGYFNGRAPKWGMEDTDKRGQLILEWMAQQGLNVLNEGTTHTFNREGKGSIPGITMSTEGVTKDIRKWRVAEEETLSDHQYIIFEIVNALKTPKTYRRGRGWRTNKMDKEKFKEELNRLVEEETIEDGDTLMEVITRVCDAAMPRSKGGRGKKEENIYWWTEEIGERKKECMKARRRCQSKDK</sequence>
<dbReference type="PANTHER" id="PTHR33273">
    <property type="entry name" value="DOMAIN-CONTAINING PROTEIN, PUTATIVE-RELATED"/>
    <property type="match status" value="1"/>
</dbReference>
<gene>
    <name evidence="2" type="ORF">NQ318_023593</name>
</gene>
<reference evidence="2" key="1">
    <citation type="journal article" date="2023" name="Insect Mol. Biol.">
        <title>Genome sequencing provides insights into the evolution of gene families encoding plant cell wall-degrading enzymes in longhorned beetles.</title>
        <authorList>
            <person name="Shin N.R."/>
            <person name="Okamura Y."/>
            <person name="Kirsch R."/>
            <person name="Pauchet Y."/>
        </authorList>
    </citation>
    <scope>NUCLEOTIDE SEQUENCE</scope>
    <source>
        <strain evidence="2">AMC_N1</strain>
    </source>
</reference>
<evidence type="ECO:0000313" key="2">
    <source>
        <dbReference type="EMBL" id="KAJ8953472.1"/>
    </source>
</evidence>
<dbReference type="AlphaFoldDB" id="A0AAV8YRB5"/>
<accession>A0AAV8YRB5</accession>
<feature type="domain" description="Endonuclease/exonuclease/phosphatase" evidence="1">
    <location>
        <begin position="53"/>
        <end position="175"/>
    </location>
</feature>
<dbReference type="InterPro" id="IPR036691">
    <property type="entry name" value="Endo/exonu/phosph_ase_sf"/>
</dbReference>
<evidence type="ECO:0000259" key="1">
    <source>
        <dbReference type="Pfam" id="PF14529"/>
    </source>
</evidence>
<dbReference type="GO" id="GO:0003824">
    <property type="term" value="F:catalytic activity"/>
    <property type="evidence" value="ECO:0007669"/>
    <property type="project" value="InterPro"/>
</dbReference>
<dbReference type="EMBL" id="JAPWTK010000056">
    <property type="protein sequence ID" value="KAJ8953472.1"/>
    <property type="molecule type" value="Genomic_DNA"/>
</dbReference>